<keyword evidence="3" id="KW-1185">Reference proteome</keyword>
<dbReference type="Proteomes" id="UP000501690">
    <property type="component" value="Linkage Group LG8"/>
</dbReference>
<evidence type="ECO:0000313" key="3">
    <source>
        <dbReference type="Proteomes" id="UP000501690"/>
    </source>
</evidence>
<sequence>MIEGVVVDKEVHKEVKGDGEIEKDLDDGEVDEVEVCDEELDEEGDDTTTDDADEKFSDEGLVDVSVEGDTTNESWDGYVECEVGGTPEDIEGAGSSSQRQCSNSHEDELRFPLTDFSAAHHVDNLSTILVASIQDAKDRIAQIEYVFCSQLYPQLKSDATSKRHRTNQLQREVDENMALHKNLVELVQSKVSALRNAEEK</sequence>
<gene>
    <name evidence="2" type="ORF">DEO72_LG8g1865</name>
</gene>
<evidence type="ECO:0000313" key="2">
    <source>
        <dbReference type="EMBL" id="QCE03836.1"/>
    </source>
</evidence>
<feature type="compositionally biased region" description="Acidic residues" evidence="1">
    <location>
        <begin position="36"/>
        <end position="53"/>
    </location>
</feature>
<accession>A0A4D6MQQ0</accession>
<reference evidence="2 3" key="1">
    <citation type="submission" date="2019-04" db="EMBL/GenBank/DDBJ databases">
        <title>An improved genome assembly and genetic linkage map for asparagus bean, Vigna unguiculata ssp. sesquipedialis.</title>
        <authorList>
            <person name="Xia Q."/>
            <person name="Zhang R."/>
            <person name="Dong Y."/>
        </authorList>
    </citation>
    <scope>NUCLEOTIDE SEQUENCE [LARGE SCALE GENOMIC DNA]</scope>
    <source>
        <tissue evidence="2">Leaf</tissue>
    </source>
</reference>
<dbReference type="AlphaFoldDB" id="A0A4D6MQQ0"/>
<dbReference type="EMBL" id="CP039352">
    <property type="protein sequence ID" value="QCE03836.1"/>
    <property type="molecule type" value="Genomic_DNA"/>
</dbReference>
<feature type="compositionally biased region" description="Polar residues" evidence="1">
    <location>
        <begin position="94"/>
        <end position="103"/>
    </location>
</feature>
<protein>
    <submittedName>
        <fullName evidence="2">Uncharacterized protein</fullName>
    </submittedName>
</protein>
<name>A0A4D6MQQ0_VIGUN</name>
<organism evidence="2 3">
    <name type="scientific">Vigna unguiculata</name>
    <name type="common">Cowpea</name>
    <dbReference type="NCBI Taxonomy" id="3917"/>
    <lineage>
        <taxon>Eukaryota</taxon>
        <taxon>Viridiplantae</taxon>
        <taxon>Streptophyta</taxon>
        <taxon>Embryophyta</taxon>
        <taxon>Tracheophyta</taxon>
        <taxon>Spermatophyta</taxon>
        <taxon>Magnoliopsida</taxon>
        <taxon>eudicotyledons</taxon>
        <taxon>Gunneridae</taxon>
        <taxon>Pentapetalae</taxon>
        <taxon>rosids</taxon>
        <taxon>fabids</taxon>
        <taxon>Fabales</taxon>
        <taxon>Fabaceae</taxon>
        <taxon>Papilionoideae</taxon>
        <taxon>50 kb inversion clade</taxon>
        <taxon>NPAAA clade</taxon>
        <taxon>indigoferoid/millettioid clade</taxon>
        <taxon>Phaseoleae</taxon>
        <taxon>Vigna</taxon>
    </lineage>
</organism>
<feature type="region of interest" description="Disordered" evidence="1">
    <location>
        <begin position="36"/>
        <end position="58"/>
    </location>
</feature>
<feature type="region of interest" description="Disordered" evidence="1">
    <location>
        <begin position="84"/>
        <end position="103"/>
    </location>
</feature>
<evidence type="ECO:0000256" key="1">
    <source>
        <dbReference type="SAM" id="MobiDB-lite"/>
    </source>
</evidence>
<proteinExistence type="predicted"/>